<evidence type="ECO:0000313" key="2">
    <source>
        <dbReference type="Proteomes" id="UP000800094"/>
    </source>
</evidence>
<reference evidence="1" key="1">
    <citation type="journal article" date="2020" name="Stud. Mycol.">
        <title>101 Dothideomycetes genomes: a test case for predicting lifestyles and emergence of pathogens.</title>
        <authorList>
            <person name="Haridas S."/>
            <person name="Albert R."/>
            <person name="Binder M."/>
            <person name="Bloem J."/>
            <person name="Labutti K."/>
            <person name="Salamov A."/>
            <person name="Andreopoulos B."/>
            <person name="Baker S."/>
            <person name="Barry K."/>
            <person name="Bills G."/>
            <person name="Bluhm B."/>
            <person name="Cannon C."/>
            <person name="Castanera R."/>
            <person name="Culley D."/>
            <person name="Daum C."/>
            <person name="Ezra D."/>
            <person name="Gonzalez J."/>
            <person name="Henrissat B."/>
            <person name="Kuo A."/>
            <person name="Liang C."/>
            <person name="Lipzen A."/>
            <person name="Lutzoni F."/>
            <person name="Magnuson J."/>
            <person name="Mondo S."/>
            <person name="Nolan M."/>
            <person name="Ohm R."/>
            <person name="Pangilinan J."/>
            <person name="Park H.-J."/>
            <person name="Ramirez L."/>
            <person name="Alfaro M."/>
            <person name="Sun H."/>
            <person name="Tritt A."/>
            <person name="Yoshinaga Y."/>
            <person name="Zwiers L.-H."/>
            <person name="Turgeon B."/>
            <person name="Goodwin S."/>
            <person name="Spatafora J."/>
            <person name="Crous P."/>
            <person name="Grigoriev I."/>
        </authorList>
    </citation>
    <scope>NUCLEOTIDE SEQUENCE</scope>
    <source>
        <strain evidence="1">CBS 122368</strain>
    </source>
</reference>
<proteinExistence type="predicted"/>
<accession>A0A6A6I6A9</accession>
<protein>
    <recommendedName>
        <fullName evidence="3">Tachykinin family protein</fullName>
    </recommendedName>
</protein>
<name>A0A6A6I6A9_9PLEO</name>
<dbReference type="GeneID" id="54584946"/>
<dbReference type="OrthoDB" id="4159781at2759"/>
<dbReference type="AlphaFoldDB" id="A0A6A6I6A9"/>
<evidence type="ECO:0008006" key="3">
    <source>
        <dbReference type="Google" id="ProtNLM"/>
    </source>
</evidence>
<dbReference type="EMBL" id="ML987199">
    <property type="protein sequence ID" value="KAF2245891.1"/>
    <property type="molecule type" value="Genomic_DNA"/>
</dbReference>
<dbReference type="RefSeq" id="XP_033680895.1">
    <property type="nucleotide sequence ID" value="XM_033831616.1"/>
</dbReference>
<dbReference type="PANTHER" id="PTHR37540">
    <property type="entry name" value="TRANSCRIPTION FACTOR (ACR-2), PUTATIVE-RELATED-RELATED"/>
    <property type="match status" value="1"/>
</dbReference>
<organism evidence="1 2">
    <name type="scientific">Trematosphaeria pertusa</name>
    <dbReference type="NCBI Taxonomy" id="390896"/>
    <lineage>
        <taxon>Eukaryota</taxon>
        <taxon>Fungi</taxon>
        <taxon>Dikarya</taxon>
        <taxon>Ascomycota</taxon>
        <taxon>Pezizomycotina</taxon>
        <taxon>Dothideomycetes</taxon>
        <taxon>Pleosporomycetidae</taxon>
        <taxon>Pleosporales</taxon>
        <taxon>Massarineae</taxon>
        <taxon>Trematosphaeriaceae</taxon>
        <taxon>Trematosphaeria</taxon>
    </lineage>
</organism>
<dbReference type="PANTHER" id="PTHR37540:SF5">
    <property type="entry name" value="TRANSCRIPTION FACTOR DOMAIN-CONTAINING PROTEIN"/>
    <property type="match status" value="1"/>
</dbReference>
<keyword evidence="2" id="KW-1185">Reference proteome</keyword>
<sequence>MDRSAKPAFNFVNLSHPDELKDEETQLRIRRLAMAEVGKARRKPKTRRERNEIVLEFRTPAGSPSSIERLGGGEVDPFSAYPIDLDETGRGLVAYIFRNNSSHSRQLRGSWWPVGLADPAAFYMVLGNSRLYMLKELNGAFVTQDDAVSLLHQNNAIRSMGEKMKDPRHHTSDELLGAVGAFMCHHYILGGFAGWENHRNAMMRITQLRGGIDKITKQELRITMSWCDLVGAFSQDIPSIVTLPRQWEADSKSPPHSPRPYSAISLKWKQQLPTLLDWISIFDDVNQLISLERAFTDKELRLAATTGSWMEPTMVRLLAIRPLVRGSSQENVIEEVCRLGTMLFLAPVWRWIGARPVWTFNISRNLLSILHSHMVEWGDLKPLLAWVIYFAAVETRDAMERSRFVFFLAVVMGGLQIREWEELMQIVKRVLWVEKVFANSEESIREEVMRILRRATPVGKIAEEVESEGA</sequence>
<dbReference type="Proteomes" id="UP000800094">
    <property type="component" value="Unassembled WGS sequence"/>
</dbReference>
<evidence type="ECO:0000313" key="1">
    <source>
        <dbReference type="EMBL" id="KAF2245891.1"/>
    </source>
</evidence>
<gene>
    <name evidence="1" type="ORF">BU26DRAFT_541941</name>
</gene>